<reference evidence="1 2" key="3">
    <citation type="journal article" date="2010" name="BMC Genomics">
        <title>Transcriptome sequencing and comparative analysis of cucumber flowers with different sex types.</title>
        <authorList>
            <person name="Guo S."/>
            <person name="Zheng Y."/>
            <person name="Joung J.G."/>
            <person name="Liu S."/>
            <person name="Zhang Z."/>
            <person name="Crasta O.R."/>
            <person name="Sobral B.W."/>
            <person name="Xu Y."/>
            <person name="Huang S."/>
            <person name="Fei Z."/>
        </authorList>
    </citation>
    <scope>NUCLEOTIDE SEQUENCE [LARGE SCALE GENOMIC DNA]</scope>
    <source>
        <strain evidence="2">cv. 9930</strain>
        <tissue evidence="1">Leaf</tissue>
    </source>
</reference>
<name>A0ACB6HB34_CUCSA</name>
<reference evidence="1 2" key="5">
    <citation type="journal article" date="2019" name="Gigascience">
        <title>A chromosome-scale genome assembly of cucumber (Cucumis sativus L.).</title>
        <authorList>
            <person name="Li Q."/>
            <person name="Li H."/>
            <person name="Huang W."/>
            <person name="Xu Y."/>
            <person name="Zhou Q."/>
            <person name="Wang S."/>
            <person name="Ruan J."/>
            <person name="Huang S."/>
            <person name="Zhang Z."/>
        </authorList>
    </citation>
    <scope>NUCLEOTIDE SEQUENCE [LARGE SCALE GENOMIC DNA]</scope>
    <source>
        <strain evidence="2">cv. 9930</strain>
        <tissue evidence="1">Leaf</tissue>
    </source>
</reference>
<reference evidence="1 2" key="2">
    <citation type="journal article" date="2009" name="PLoS ONE">
        <title>An integrated genetic and cytogenetic map of the cucumber genome.</title>
        <authorList>
            <person name="Ren Y."/>
            <person name="Zhang Z."/>
            <person name="Liu J."/>
            <person name="Staub J.E."/>
            <person name="Han Y."/>
            <person name="Cheng Z."/>
            <person name="Li X."/>
            <person name="Lu J."/>
            <person name="Miao H."/>
            <person name="Kang H."/>
            <person name="Xie B."/>
            <person name="Gu X."/>
            <person name="Wang X."/>
            <person name="Du Y."/>
            <person name="Jin W."/>
            <person name="Huang S."/>
        </authorList>
    </citation>
    <scope>NUCLEOTIDE SEQUENCE [LARGE SCALE GENOMIC DNA]</scope>
    <source>
        <strain evidence="2">cv. 9930</strain>
        <tissue evidence="1">Leaf</tissue>
    </source>
</reference>
<feature type="non-terminal residue" evidence="1">
    <location>
        <position position="1"/>
    </location>
</feature>
<dbReference type="Proteomes" id="UP000029981">
    <property type="component" value="Unassembled WGS sequence"/>
</dbReference>
<dbReference type="EMBL" id="ACHR03000082">
    <property type="protein sequence ID" value="KAE8637121.1"/>
    <property type="molecule type" value="Genomic_DNA"/>
</dbReference>
<reference evidence="1 2" key="1">
    <citation type="journal article" date="2009" name="Nat. Genet.">
        <title>The genome of the cucumber, Cucumis sativus L.</title>
        <authorList>
            <person name="Huang S."/>
            <person name="Li R."/>
            <person name="Zhang Z."/>
            <person name="Li L."/>
            <person name="Gu X."/>
            <person name="Fan W."/>
            <person name="Lucas W.J."/>
            <person name="Wang X."/>
            <person name="Xie B."/>
            <person name="Ni P."/>
            <person name="Ren Y."/>
            <person name="Zhu H."/>
            <person name="Li J."/>
            <person name="Lin K."/>
            <person name="Jin W."/>
            <person name="Fei Z."/>
            <person name="Li G."/>
            <person name="Staub J."/>
            <person name="Kilian A."/>
            <person name="van der Vossen E.A."/>
            <person name="Wu Y."/>
            <person name="Guo J."/>
            <person name="He J."/>
            <person name="Jia Z."/>
            <person name="Ren Y."/>
            <person name="Tian G."/>
            <person name="Lu Y."/>
            <person name="Ruan J."/>
            <person name="Qian W."/>
            <person name="Wang M."/>
            <person name="Huang Q."/>
            <person name="Li B."/>
            <person name="Xuan Z."/>
            <person name="Cao J."/>
            <person name="Asan"/>
            <person name="Wu Z."/>
            <person name="Zhang J."/>
            <person name="Cai Q."/>
            <person name="Bai Y."/>
            <person name="Zhao B."/>
            <person name="Han Y."/>
            <person name="Li Y."/>
            <person name="Li X."/>
            <person name="Wang S."/>
            <person name="Shi Q."/>
            <person name="Liu S."/>
            <person name="Cho W.K."/>
            <person name="Kim J.Y."/>
            <person name="Xu Y."/>
            <person name="Heller-Uszynska K."/>
            <person name="Miao H."/>
            <person name="Cheng Z."/>
            <person name="Zhang S."/>
            <person name="Wu J."/>
            <person name="Yang Y."/>
            <person name="Kang H."/>
            <person name="Li M."/>
            <person name="Liang H."/>
            <person name="Ren X."/>
            <person name="Shi Z."/>
            <person name="Wen M."/>
            <person name="Jian M."/>
            <person name="Yang H."/>
            <person name="Zhang G."/>
            <person name="Yang Z."/>
            <person name="Chen R."/>
            <person name="Liu S."/>
            <person name="Li J."/>
            <person name="Ma L."/>
            <person name="Liu H."/>
            <person name="Zhou Y."/>
            <person name="Zhao J."/>
            <person name="Fang X."/>
            <person name="Li G."/>
            <person name="Fang L."/>
            <person name="Li Y."/>
            <person name="Liu D."/>
            <person name="Zheng H."/>
            <person name="Zhang Y."/>
            <person name="Qin N."/>
            <person name="Li Z."/>
            <person name="Yang G."/>
            <person name="Yang S."/>
            <person name="Bolund L."/>
            <person name="Kristiansen K."/>
            <person name="Zheng H."/>
            <person name="Li S."/>
            <person name="Zhang X."/>
            <person name="Yang H."/>
            <person name="Wang J."/>
            <person name="Sun R."/>
            <person name="Zhang B."/>
            <person name="Jiang S."/>
            <person name="Wang J."/>
            <person name="Du Y."/>
            <person name="Li S."/>
        </authorList>
    </citation>
    <scope>NUCLEOTIDE SEQUENCE [LARGE SCALE GENOMIC DNA]</scope>
    <source>
        <strain evidence="2">cv. 9930</strain>
        <tissue evidence="1">Leaf</tissue>
    </source>
</reference>
<accession>A0ACB6HB34</accession>
<reference evidence="1 2" key="4">
    <citation type="journal article" date="2011" name="BMC Genomics">
        <title>RNA-Seq improves annotation of protein-coding genes in the cucumber genome.</title>
        <authorList>
            <person name="Li Z."/>
            <person name="Zhang Z."/>
            <person name="Yan P."/>
            <person name="Huang S."/>
            <person name="Fei Z."/>
            <person name="Lin K."/>
        </authorList>
    </citation>
    <scope>NUCLEOTIDE SEQUENCE [LARGE SCALE GENOMIC DNA]</scope>
    <source>
        <strain evidence="2">cv. 9930</strain>
        <tissue evidence="1">Leaf</tissue>
    </source>
</reference>
<evidence type="ECO:0000313" key="1">
    <source>
        <dbReference type="EMBL" id="KAE8637121.1"/>
    </source>
</evidence>
<organism evidence="1 2">
    <name type="scientific">Cucumis sativus</name>
    <name type="common">Cucumber</name>
    <dbReference type="NCBI Taxonomy" id="3659"/>
    <lineage>
        <taxon>Eukaryota</taxon>
        <taxon>Viridiplantae</taxon>
        <taxon>Streptophyta</taxon>
        <taxon>Embryophyta</taxon>
        <taxon>Tracheophyta</taxon>
        <taxon>Spermatophyta</taxon>
        <taxon>Magnoliopsida</taxon>
        <taxon>eudicotyledons</taxon>
        <taxon>Gunneridae</taxon>
        <taxon>Pentapetalae</taxon>
        <taxon>rosids</taxon>
        <taxon>fabids</taxon>
        <taxon>Cucurbitales</taxon>
        <taxon>Cucurbitaceae</taxon>
        <taxon>Benincaseae</taxon>
        <taxon>Cucumis</taxon>
    </lineage>
</organism>
<protein>
    <submittedName>
        <fullName evidence="1">Uncharacterized protein</fullName>
    </submittedName>
</protein>
<sequence length="81" mass="9009">RRCSLSVCNRRPPSPVREATLQQSSRAPICRLHRRFCLRRPRSPLTTAAPSAIDVGRLVAVTVQICCNCSDSRSVRDGLHP</sequence>
<evidence type="ECO:0000313" key="2">
    <source>
        <dbReference type="Proteomes" id="UP000029981"/>
    </source>
</evidence>
<gene>
    <name evidence="1" type="ORF">Csa_023563</name>
</gene>
<proteinExistence type="predicted"/>
<keyword evidence="2" id="KW-1185">Reference proteome</keyword>
<comment type="caution">
    <text evidence="1">The sequence shown here is derived from an EMBL/GenBank/DDBJ whole genome shotgun (WGS) entry which is preliminary data.</text>
</comment>